<dbReference type="InterPro" id="IPR049492">
    <property type="entry name" value="BD-FAE-like_dom"/>
</dbReference>
<evidence type="ECO:0000256" key="2">
    <source>
        <dbReference type="SAM" id="SignalP"/>
    </source>
</evidence>
<feature type="chain" id="PRO_5045930323" evidence="2">
    <location>
        <begin position="27"/>
        <end position="293"/>
    </location>
</feature>
<feature type="domain" description="BD-FAE-like" evidence="3">
    <location>
        <begin position="55"/>
        <end position="243"/>
    </location>
</feature>
<evidence type="ECO:0000313" key="4">
    <source>
        <dbReference type="EMBL" id="MFD2236431.1"/>
    </source>
</evidence>
<evidence type="ECO:0000256" key="1">
    <source>
        <dbReference type="ARBA" id="ARBA00022801"/>
    </source>
</evidence>
<proteinExistence type="predicted"/>
<dbReference type="InterPro" id="IPR029058">
    <property type="entry name" value="AB_hydrolase_fold"/>
</dbReference>
<dbReference type="PROSITE" id="PS51257">
    <property type="entry name" value="PROKAR_LIPOPROTEIN"/>
    <property type="match status" value="1"/>
</dbReference>
<dbReference type="EMBL" id="JBHUIJ010000002">
    <property type="protein sequence ID" value="MFD2236431.1"/>
    <property type="molecule type" value="Genomic_DNA"/>
</dbReference>
<dbReference type="PANTHER" id="PTHR48081:SF9">
    <property type="entry name" value="CARBOXYLESTERASE"/>
    <property type="match status" value="1"/>
</dbReference>
<dbReference type="SUPFAM" id="SSF53474">
    <property type="entry name" value="alpha/beta-Hydrolases"/>
    <property type="match status" value="1"/>
</dbReference>
<evidence type="ECO:0000259" key="3">
    <source>
        <dbReference type="Pfam" id="PF20434"/>
    </source>
</evidence>
<reference evidence="5" key="1">
    <citation type="journal article" date="2019" name="Int. J. Syst. Evol. Microbiol.">
        <title>The Global Catalogue of Microorganisms (GCM) 10K type strain sequencing project: providing services to taxonomists for standard genome sequencing and annotation.</title>
        <authorList>
            <consortium name="The Broad Institute Genomics Platform"/>
            <consortium name="The Broad Institute Genome Sequencing Center for Infectious Disease"/>
            <person name="Wu L."/>
            <person name="Ma J."/>
        </authorList>
    </citation>
    <scope>NUCLEOTIDE SEQUENCE [LARGE SCALE GENOMIC DNA]</scope>
    <source>
        <strain evidence="5">ZS-35-S2</strain>
    </source>
</reference>
<name>A0ABW5CHK8_9HYPH</name>
<accession>A0ABW5CHK8</accession>
<organism evidence="4 5">
    <name type="scientific">Aureimonas populi</name>
    <dbReference type="NCBI Taxonomy" id="1701758"/>
    <lineage>
        <taxon>Bacteria</taxon>
        <taxon>Pseudomonadati</taxon>
        <taxon>Pseudomonadota</taxon>
        <taxon>Alphaproteobacteria</taxon>
        <taxon>Hyphomicrobiales</taxon>
        <taxon>Aurantimonadaceae</taxon>
        <taxon>Aureimonas</taxon>
    </lineage>
</organism>
<dbReference type="RefSeq" id="WP_245195442.1">
    <property type="nucleotide sequence ID" value="NZ_CP072611.1"/>
</dbReference>
<sequence>MRRGVARRLLPGAALVSLALFLTACAAGALNAFTPRSGYVVVSDIAYGPRERQRLDLYVPDGAGAETPLVVFLHGGSWDSGSKDIYRFVGQSMAAEGFILAVPNYRLYPEVTFPAFVEDGALATAVIDRALREGAYGVPPGRRPLVLLGHSAGAQIAALLAFDHRYLAAQAMSPGRIAAFVGLAGPYDFLPLDEERYKRIFPEATREESQPVNYADGEGPPALLIHGLADTTVEPENTRSMARAIEAAGGRAEARFFEGVDHIAPITSFATALPLGERGIREAVFAFIREETQ</sequence>
<evidence type="ECO:0000313" key="5">
    <source>
        <dbReference type="Proteomes" id="UP001597371"/>
    </source>
</evidence>
<dbReference type="PANTHER" id="PTHR48081">
    <property type="entry name" value="AB HYDROLASE SUPERFAMILY PROTEIN C4A8.06C"/>
    <property type="match status" value="1"/>
</dbReference>
<dbReference type="Proteomes" id="UP001597371">
    <property type="component" value="Unassembled WGS sequence"/>
</dbReference>
<keyword evidence="2" id="KW-0732">Signal</keyword>
<protein>
    <submittedName>
        <fullName evidence="4">Alpha/beta hydrolase</fullName>
    </submittedName>
</protein>
<dbReference type="InterPro" id="IPR050300">
    <property type="entry name" value="GDXG_lipolytic_enzyme"/>
</dbReference>
<gene>
    <name evidence="4" type="ORF">ACFSKQ_02995</name>
</gene>
<keyword evidence="1 4" id="KW-0378">Hydrolase</keyword>
<dbReference type="Pfam" id="PF20434">
    <property type="entry name" value="BD-FAE"/>
    <property type="match status" value="1"/>
</dbReference>
<keyword evidence="5" id="KW-1185">Reference proteome</keyword>
<feature type="signal peptide" evidence="2">
    <location>
        <begin position="1"/>
        <end position="26"/>
    </location>
</feature>
<comment type="caution">
    <text evidence="4">The sequence shown here is derived from an EMBL/GenBank/DDBJ whole genome shotgun (WGS) entry which is preliminary data.</text>
</comment>
<dbReference type="Gene3D" id="3.40.50.1820">
    <property type="entry name" value="alpha/beta hydrolase"/>
    <property type="match status" value="1"/>
</dbReference>
<dbReference type="GO" id="GO:0016787">
    <property type="term" value="F:hydrolase activity"/>
    <property type="evidence" value="ECO:0007669"/>
    <property type="project" value="UniProtKB-KW"/>
</dbReference>